<dbReference type="PROSITE" id="PS50096">
    <property type="entry name" value="IQ"/>
    <property type="match status" value="3"/>
</dbReference>
<evidence type="ECO:0000313" key="2">
    <source>
        <dbReference type="EMBL" id="OMJ81556.1"/>
    </source>
</evidence>
<proteinExistence type="predicted"/>
<dbReference type="Pfam" id="PF00612">
    <property type="entry name" value="IQ"/>
    <property type="match status" value="3"/>
</dbReference>
<dbReference type="OrthoDB" id="2148418at2759"/>
<dbReference type="Gene3D" id="1.20.5.190">
    <property type="match status" value="2"/>
</dbReference>
<dbReference type="Proteomes" id="UP000187209">
    <property type="component" value="Unassembled WGS sequence"/>
</dbReference>
<dbReference type="AlphaFoldDB" id="A0A1R2BXQ7"/>
<evidence type="ECO:0000256" key="1">
    <source>
        <dbReference type="SAM" id="Coils"/>
    </source>
</evidence>
<dbReference type="SMART" id="SM00015">
    <property type="entry name" value="IQ"/>
    <property type="match status" value="3"/>
</dbReference>
<protein>
    <submittedName>
        <fullName evidence="2">Uncharacterized protein</fullName>
    </submittedName>
</protein>
<dbReference type="InterPro" id="IPR027417">
    <property type="entry name" value="P-loop_NTPase"/>
</dbReference>
<sequence length="368" mass="43997">MSDEQRAAVVIQKVVRGWICRKRLSRRSKCLEFRMKNFWPNRKPPVYRKKARMSMRSLVEKKVILLQKHIRGFLQRKRYKELLIDKMLEEQENHFRNQIETIEKELNIHSESPKSTKTNTVLKPKNSNLYLELPLPMSQRRSPSKYKRNRPALFEYDYYILAAIEIQRIFRGYLIRKTYGNFKNLRKQVIKFQRIYRQWRHKKHGQLELAATLMTKQCSMLATSYSSYQHLKSLILTQDRQNKYIKFITHCESRLSESGVTSSQCVNKYLEQRVRELEQEKQEQEIYYRDMVQNYKAKYKGIIAEYLKGLKALKFGMEIAQKSNYEHISKLVRNLAGVSKDMDSESFCENSTFLPDVSFIDKSSINII</sequence>
<name>A0A1R2BXQ7_9CILI</name>
<feature type="coiled-coil region" evidence="1">
    <location>
        <begin position="267"/>
        <end position="294"/>
    </location>
</feature>
<evidence type="ECO:0000313" key="3">
    <source>
        <dbReference type="Proteomes" id="UP000187209"/>
    </source>
</evidence>
<gene>
    <name evidence="2" type="ORF">SteCoe_17965</name>
</gene>
<dbReference type="SUPFAM" id="SSF52540">
    <property type="entry name" value="P-loop containing nucleoside triphosphate hydrolases"/>
    <property type="match status" value="1"/>
</dbReference>
<keyword evidence="3" id="KW-1185">Reference proteome</keyword>
<organism evidence="2 3">
    <name type="scientific">Stentor coeruleus</name>
    <dbReference type="NCBI Taxonomy" id="5963"/>
    <lineage>
        <taxon>Eukaryota</taxon>
        <taxon>Sar</taxon>
        <taxon>Alveolata</taxon>
        <taxon>Ciliophora</taxon>
        <taxon>Postciliodesmatophora</taxon>
        <taxon>Heterotrichea</taxon>
        <taxon>Heterotrichida</taxon>
        <taxon>Stentoridae</taxon>
        <taxon>Stentor</taxon>
    </lineage>
</organism>
<dbReference type="EMBL" id="MPUH01000376">
    <property type="protein sequence ID" value="OMJ81556.1"/>
    <property type="molecule type" value="Genomic_DNA"/>
</dbReference>
<dbReference type="InterPro" id="IPR000048">
    <property type="entry name" value="IQ_motif_EF-hand-BS"/>
</dbReference>
<keyword evidence="1" id="KW-0175">Coiled coil</keyword>
<accession>A0A1R2BXQ7</accession>
<comment type="caution">
    <text evidence="2">The sequence shown here is derived from an EMBL/GenBank/DDBJ whole genome shotgun (WGS) entry which is preliminary data.</text>
</comment>
<reference evidence="2 3" key="1">
    <citation type="submission" date="2016-11" db="EMBL/GenBank/DDBJ databases">
        <title>The macronuclear genome of Stentor coeruleus: a giant cell with tiny introns.</title>
        <authorList>
            <person name="Slabodnick M."/>
            <person name="Ruby J.G."/>
            <person name="Reiff S.B."/>
            <person name="Swart E.C."/>
            <person name="Gosai S."/>
            <person name="Prabakaran S."/>
            <person name="Witkowska E."/>
            <person name="Larue G.E."/>
            <person name="Fisher S."/>
            <person name="Freeman R.M."/>
            <person name="Gunawardena J."/>
            <person name="Chu W."/>
            <person name="Stover N.A."/>
            <person name="Gregory B.D."/>
            <person name="Nowacki M."/>
            <person name="Derisi J."/>
            <person name="Roy S.W."/>
            <person name="Marshall W.F."/>
            <person name="Sood P."/>
        </authorList>
    </citation>
    <scope>NUCLEOTIDE SEQUENCE [LARGE SCALE GENOMIC DNA]</scope>
    <source>
        <strain evidence="2">WM001</strain>
    </source>
</reference>